<comment type="caution">
    <text evidence="2">The sequence shown here is derived from an EMBL/GenBank/DDBJ whole genome shotgun (WGS) entry which is preliminary data.</text>
</comment>
<feature type="region of interest" description="Disordered" evidence="1">
    <location>
        <begin position="145"/>
        <end position="167"/>
    </location>
</feature>
<dbReference type="EMBL" id="SEOQ01000778">
    <property type="protein sequence ID" value="TFY57063.1"/>
    <property type="molecule type" value="Genomic_DNA"/>
</dbReference>
<keyword evidence="3" id="KW-1185">Reference proteome</keyword>
<feature type="compositionally biased region" description="Low complexity" evidence="1">
    <location>
        <begin position="250"/>
        <end position="289"/>
    </location>
</feature>
<evidence type="ECO:0000313" key="2">
    <source>
        <dbReference type="EMBL" id="TFY57063.1"/>
    </source>
</evidence>
<sequence>MAPSHSSLLPASSRNTPRLPAEDVDPLSQFSPHALPSASTMTFHTGDPFSVDDDWWTQVIARLGPIAQMVPPEQDAQDILGAYAANEAYFSAMPPYTTGPEQQNSFYAPGGVVVQDTPTYGTNQFPVANSPMSIGNDFNDDTAVQARGKRRRLSTPEEESPNPVAPRFTTADYERHMPCCDKVKPANLKKHYVRDVHLNELEKETKGIFAWVREQKSAPCEFCKKVLSCSSTLNVHYKTCLEHPDRGHRSLSGTSSGTSSGPSTQGSSSSSSSSSSPEPRSESTTSNSPGPSSVSYAIFGTGAHHEFAPDMTMSGGSSYEDFGIDNFNGSTSSNAYFQ</sequence>
<feature type="compositionally biased region" description="Low complexity" evidence="1">
    <location>
        <begin position="1"/>
        <end position="13"/>
    </location>
</feature>
<evidence type="ECO:0000256" key="1">
    <source>
        <dbReference type="SAM" id="MobiDB-lite"/>
    </source>
</evidence>
<gene>
    <name evidence="2" type="ORF">EVG20_g8686</name>
</gene>
<feature type="region of interest" description="Disordered" evidence="1">
    <location>
        <begin position="243"/>
        <end position="296"/>
    </location>
</feature>
<proteinExistence type="predicted"/>
<feature type="region of interest" description="Disordered" evidence="1">
    <location>
        <begin position="1"/>
        <end position="32"/>
    </location>
</feature>
<name>A0A4Y9Y5I8_9AGAM</name>
<dbReference type="OrthoDB" id="10557065at2759"/>
<dbReference type="Proteomes" id="UP000298327">
    <property type="component" value="Unassembled WGS sequence"/>
</dbReference>
<reference evidence="2 3" key="1">
    <citation type="submission" date="2019-02" db="EMBL/GenBank/DDBJ databases">
        <title>Genome sequencing of the rare red list fungi Dentipellis fragilis.</title>
        <authorList>
            <person name="Buettner E."/>
            <person name="Kellner H."/>
        </authorList>
    </citation>
    <scope>NUCLEOTIDE SEQUENCE [LARGE SCALE GENOMIC DNA]</scope>
    <source>
        <strain evidence="2 3">DSM 105465</strain>
    </source>
</reference>
<dbReference type="AlphaFoldDB" id="A0A4Y9Y5I8"/>
<organism evidence="2 3">
    <name type="scientific">Dentipellis fragilis</name>
    <dbReference type="NCBI Taxonomy" id="205917"/>
    <lineage>
        <taxon>Eukaryota</taxon>
        <taxon>Fungi</taxon>
        <taxon>Dikarya</taxon>
        <taxon>Basidiomycota</taxon>
        <taxon>Agaricomycotina</taxon>
        <taxon>Agaricomycetes</taxon>
        <taxon>Russulales</taxon>
        <taxon>Hericiaceae</taxon>
        <taxon>Dentipellis</taxon>
    </lineage>
</organism>
<evidence type="ECO:0000313" key="3">
    <source>
        <dbReference type="Proteomes" id="UP000298327"/>
    </source>
</evidence>
<protein>
    <submittedName>
        <fullName evidence="2">Uncharacterized protein</fullName>
    </submittedName>
</protein>
<accession>A0A4Y9Y5I8</accession>